<dbReference type="InterPro" id="IPR036907">
    <property type="entry name" value="5'-Nucleotdase_C_sf"/>
</dbReference>
<proteinExistence type="inferred from homology"/>
<evidence type="ECO:0000259" key="6">
    <source>
        <dbReference type="Pfam" id="PF00149"/>
    </source>
</evidence>
<evidence type="ECO:0000256" key="4">
    <source>
        <dbReference type="ARBA" id="ARBA00022741"/>
    </source>
</evidence>
<dbReference type="GO" id="GO:0016787">
    <property type="term" value="F:hydrolase activity"/>
    <property type="evidence" value="ECO:0007669"/>
    <property type="project" value="UniProtKB-KW"/>
</dbReference>
<dbReference type="InterPro" id="IPR004843">
    <property type="entry name" value="Calcineurin-like_PHP"/>
</dbReference>
<dbReference type="SUPFAM" id="SSF56300">
    <property type="entry name" value="Metallo-dependent phosphatases"/>
    <property type="match status" value="1"/>
</dbReference>
<dbReference type="OrthoDB" id="9775118at2"/>
<accession>A0A1N7PFF1</accession>
<dbReference type="GO" id="GO:0009166">
    <property type="term" value="P:nucleotide catabolic process"/>
    <property type="evidence" value="ECO:0007669"/>
    <property type="project" value="InterPro"/>
</dbReference>
<dbReference type="PANTHER" id="PTHR11575:SF6">
    <property type="entry name" value="2',3'-CYCLIC-NUCLEOTIDE 2'-PHOSPHODIESTERASE_3'-NUCLEOTIDASE"/>
    <property type="match status" value="1"/>
</dbReference>
<keyword evidence="2" id="KW-0479">Metal-binding</keyword>
<keyword evidence="3 5" id="KW-0732">Signal</keyword>
<gene>
    <name evidence="8" type="ORF">SAMN05421790_11267</name>
</gene>
<feature type="domain" description="Calcineurin-like phosphoesterase" evidence="6">
    <location>
        <begin position="39"/>
        <end position="275"/>
    </location>
</feature>
<evidence type="ECO:0000313" key="8">
    <source>
        <dbReference type="EMBL" id="SIT09314.1"/>
    </source>
</evidence>
<dbReference type="GO" id="GO:0030288">
    <property type="term" value="C:outer membrane-bounded periplasmic space"/>
    <property type="evidence" value="ECO:0007669"/>
    <property type="project" value="TreeGrafter"/>
</dbReference>
<feature type="signal peptide" evidence="5">
    <location>
        <begin position="1"/>
        <end position="29"/>
    </location>
</feature>
<dbReference type="Proteomes" id="UP000186795">
    <property type="component" value="Unassembled WGS sequence"/>
</dbReference>
<dbReference type="SUPFAM" id="SSF55816">
    <property type="entry name" value="5'-nucleotidase (syn. UDP-sugar hydrolase), C-terminal domain"/>
    <property type="match status" value="1"/>
</dbReference>
<dbReference type="PANTHER" id="PTHR11575">
    <property type="entry name" value="5'-NUCLEOTIDASE-RELATED"/>
    <property type="match status" value="1"/>
</dbReference>
<organism evidence="8 9">
    <name type="scientific">Kroppenstedtia eburnea</name>
    <dbReference type="NCBI Taxonomy" id="714067"/>
    <lineage>
        <taxon>Bacteria</taxon>
        <taxon>Bacillati</taxon>
        <taxon>Bacillota</taxon>
        <taxon>Bacilli</taxon>
        <taxon>Bacillales</taxon>
        <taxon>Thermoactinomycetaceae</taxon>
        <taxon>Kroppenstedtia</taxon>
    </lineage>
</organism>
<comment type="similarity">
    <text evidence="1 5">Belongs to the 5'-nucleotidase family.</text>
</comment>
<dbReference type="GO" id="GO:0046872">
    <property type="term" value="F:metal ion binding"/>
    <property type="evidence" value="ECO:0007669"/>
    <property type="project" value="UniProtKB-KW"/>
</dbReference>
<name>A0A1N7PFF1_9BACL</name>
<dbReference type="GO" id="GO:0000166">
    <property type="term" value="F:nucleotide binding"/>
    <property type="evidence" value="ECO:0007669"/>
    <property type="project" value="UniProtKB-KW"/>
</dbReference>
<evidence type="ECO:0000259" key="7">
    <source>
        <dbReference type="Pfam" id="PF02872"/>
    </source>
</evidence>
<feature type="domain" description="5'-Nucleotidase C-terminal" evidence="7">
    <location>
        <begin position="364"/>
        <end position="522"/>
    </location>
</feature>
<dbReference type="PRINTS" id="PR01607">
    <property type="entry name" value="APYRASEFAMLY"/>
</dbReference>
<sequence>MNQRLSKRICALAACALALGLIALPGAQAAGHGKKTHLTIMSTSDLHGNIMPHDYVDNSPADHGLAKIATLVKQVRKRNPNALLFDSGDTIQGSPMAYYHARIDNRPIDPMMLTMNHLGYDAMAIGNHEYNYGPAVFEKAMGEARFPWLSANTVKKGSGEVYTKPYKIIKMPGGLRVGVLGLTTQFVPQWENPDNIQHLDFVDVVDTAKKWVPIMKKKEKADVIFVSYHGGLEHQKGADGEIIPLPETTGENQVYQLATQVKDIDVILAGHMHTPLEDVRVNGVLITEPNMWGTHLSVVDMDLIKEKGRWIVQNKKAQLLESSAVESDRETIQRIEDYEKKTQEFLDTPVGKIDGDMTVHDPLYTRTHDTELIEFLNRVQMHYSGAEIASTSLFSNQVPGLPSEVTTRDILSTYIYPNTLKVIRVSGQDIKDALEQTAKYFKQNSGSDPIEVNPDYISPKPQHYNYDMWEGIRYTIDVSKPEGQRIVELTDLEGQPLQPDKEYEVALNNYRAGGGGGYDMFKGKPVVRDINLEISELITNYIREQGTVTAVKDDNWKIIGAQVD</sequence>
<feature type="chain" id="PRO_5011823378" evidence="5">
    <location>
        <begin position="30"/>
        <end position="564"/>
    </location>
</feature>
<dbReference type="EMBL" id="FTOD01000012">
    <property type="protein sequence ID" value="SIT09314.1"/>
    <property type="molecule type" value="Genomic_DNA"/>
</dbReference>
<evidence type="ECO:0000256" key="1">
    <source>
        <dbReference type="ARBA" id="ARBA00006654"/>
    </source>
</evidence>
<evidence type="ECO:0000313" key="9">
    <source>
        <dbReference type="Proteomes" id="UP000186795"/>
    </source>
</evidence>
<dbReference type="InterPro" id="IPR029052">
    <property type="entry name" value="Metallo-depent_PP-like"/>
</dbReference>
<dbReference type="RefSeq" id="WP_084190192.1">
    <property type="nucleotide sequence ID" value="NZ_CP048103.1"/>
</dbReference>
<reference evidence="9" key="1">
    <citation type="submission" date="2017-01" db="EMBL/GenBank/DDBJ databases">
        <authorList>
            <person name="Varghese N."/>
            <person name="Submissions S."/>
        </authorList>
    </citation>
    <scope>NUCLEOTIDE SEQUENCE [LARGE SCALE GENOMIC DNA]</scope>
    <source>
        <strain evidence="9">DSM 45196</strain>
    </source>
</reference>
<dbReference type="InterPro" id="IPR041827">
    <property type="entry name" value="CpdB_N"/>
</dbReference>
<dbReference type="Gene3D" id="3.60.21.10">
    <property type="match status" value="1"/>
</dbReference>
<protein>
    <submittedName>
        <fullName evidence="8">2',3'-cyclic-nucleotide 2'-phosphodiesterase / 3'-nucleotidase</fullName>
    </submittedName>
</protein>
<dbReference type="InterPro" id="IPR008334">
    <property type="entry name" value="5'-Nucleotdase_C"/>
</dbReference>
<dbReference type="AlphaFoldDB" id="A0A1N7PFF1"/>
<evidence type="ECO:0000256" key="5">
    <source>
        <dbReference type="RuleBase" id="RU362119"/>
    </source>
</evidence>
<dbReference type="CDD" id="cd07410">
    <property type="entry name" value="MPP_CpdB_N"/>
    <property type="match status" value="1"/>
</dbReference>
<dbReference type="Gene3D" id="3.90.780.10">
    <property type="entry name" value="5'-Nucleotidase, C-terminal domain"/>
    <property type="match status" value="1"/>
</dbReference>
<keyword evidence="4 5" id="KW-0547">Nucleotide-binding</keyword>
<dbReference type="Pfam" id="PF00149">
    <property type="entry name" value="Metallophos"/>
    <property type="match status" value="1"/>
</dbReference>
<dbReference type="InterPro" id="IPR006179">
    <property type="entry name" value="5_nucleotidase/apyrase"/>
</dbReference>
<dbReference type="Pfam" id="PF02872">
    <property type="entry name" value="5_nucleotid_C"/>
    <property type="match status" value="1"/>
</dbReference>
<evidence type="ECO:0000256" key="2">
    <source>
        <dbReference type="ARBA" id="ARBA00022723"/>
    </source>
</evidence>
<evidence type="ECO:0000256" key="3">
    <source>
        <dbReference type="ARBA" id="ARBA00022729"/>
    </source>
</evidence>
<keyword evidence="9" id="KW-1185">Reference proteome</keyword>
<keyword evidence="5" id="KW-0378">Hydrolase</keyword>